<gene>
    <name evidence="4" type="ORF">EPICR_20075</name>
</gene>
<dbReference type="PANTHER" id="PTHR33376:SF5">
    <property type="entry name" value="EXTRACYTOPLASMIC SOLUTE RECEPTOR PROTEIN"/>
    <property type="match status" value="1"/>
</dbReference>
<evidence type="ECO:0000256" key="1">
    <source>
        <dbReference type="ARBA" id="ARBA00022729"/>
    </source>
</evidence>
<dbReference type="PANTHER" id="PTHR33376">
    <property type="match status" value="1"/>
</dbReference>
<organism evidence="4">
    <name type="scientific">uncultured Desulfobacteraceae bacterium</name>
    <dbReference type="NCBI Taxonomy" id="218296"/>
    <lineage>
        <taxon>Bacteria</taxon>
        <taxon>Pseudomonadati</taxon>
        <taxon>Thermodesulfobacteriota</taxon>
        <taxon>Desulfobacteria</taxon>
        <taxon>Desulfobacterales</taxon>
        <taxon>Desulfobacteraceae</taxon>
        <taxon>environmental samples</taxon>
    </lineage>
</organism>
<evidence type="ECO:0000256" key="3">
    <source>
        <dbReference type="SAM" id="SignalP"/>
    </source>
</evidence>
<dbReference type="EMBL" id="CAACVI010000012">
    <property type="protein sequence ID" value="VEN73610.1"/>
    <property type="molecule type" value="Genomic_DNA"/>
</dbReference>
<keyword evidence="1 3" id="KW-0732">Signal</keyword>
<feature type="region of interest" description="Disordered" evidence="2">
    <location>
        <begin position="427"/>
        <end position="446"/>
    </location>
</feature>
<feature type="chain" id="PRO_5019735890" description="C4-dicarboxylate ABC transporter substrate-binding protein" evidence="3">
    <location>
        <begin position="26"/>
        <end position="446"/>
    </location>
</feature>
<dbReference type="Pfam" id="PF03480">
    <property type="entry name" value="DctP"/>
    <property type="match status" value="1"/>
</dbReference>
<protein>
    <recommendedName>
        <fullName evidence="5">C4-dicarboxylate ABC transporter substrate-binding protein</fullName>
    </recommendedName>
</protein>
<dbReference type="InterPro" id="IPR018389">
    <property type="entry name" value="DctP_fam"/>
</dbReference>
<evidence type="ECO:0000313" key="4">
    <source>
        <dbReference type="EMBL" id="VEN73610.1"/>
    </source>
</evidence>
<feature type="signal peptide" evidence="3">
    <location>
        <begin position="1"/>
        <end position="25"/>
    </location>
</feature>
<dbReference type="Gene3D" id="3.40.190.170">
    <property type="entry name" value="Bacterial extracellular solute-binding protein, family 7"/>
    <property type="match status" value="1"/>
</dbReference>
<reference evidence="4" key="1">
    <citation type="submission" date="2019-01" db="EMBL/GenBank/DDBJ databases">
        <authorList>
            <consortium name="Genoscope - CEA"/>
            <person name="William W."/>
        </authorList>
    </citation>
    <scope>NUCLEOTIDE SEQUENCE</scope>
    <source>
        <strain evidence="4">CR-1</strain>
    </source>
</reference>
<dbReference type="Gene3D" id="3.40.190.10">
    <property type="entry name" value="Periplasmic binding protein-like II"/>
    <property type="match status" value="1"/>
</dbReference>
<dbReference type="NCBIfam" id="NF037995">
    <property type="entry name" value="TRAP_S1"/>
    <property type="match status" value="1"/>
</dbReference>
<evidence type="ECO:0000256" key="2">
    <source>
        <dbReference type="SAM" id="MobiDB-lite"/>
    </source>
</evidence>
<proteinExistence type="predicted"/>
<evidence type="ECO:0008006" key="5">
    <source>
        <dbReference type="Google" id="ProtNLM"/>
    </source>
</evidence>
<dbReference type="InterPro" id="IPR038404">
    <property type="entry name" value="TRAP_DctP_sf"/>
</dbReference>
<dbReference type="GO" id="GO:0055085">
    <property type="term" value="P:transmembrane transport"/>
    <property type="evidence" value="ECO:0007669"/>
    <property type="project" value="InterPro"/>
</dbReference>
<name>A0A484HGS1_9BACT</name>
<dbReference type="AlphaFoldDB" id="A0A484HGS1"/>
<accession>A0A484HGS1</accession>
<sequence length="446" mass="50628">MGKKIMLAFFILCLLSLSSPPSPRAGETTWKAQTWSEKGSLYYEAFVEFTDDIRKKTAGALVIRPFPVGAFMRGSEMLDGLKHNIIQAANNAPAYFVEKDPAFAPMGVLPGAWTEVSQLMTWFRDMGGKALLTRLYAPYDAVPIGVQSFGMESISSRFPIRRMEDFKGRRIRVPDEGMVKTLFEKMGARAVPLPEGDILTALENQFVDMVDWGTPAMNYSKGFYKIAKHFNFPGFHSLGLTDFSVRKQDWERLSPEIRAIVMDGVQVWGEKLLRRINEENYVKIGKMLGEGAFIHTWDSEEMDRAREKASEAWDEWAQKSPMSAKVIESQKICMEKLGLARFSEMKRSRRLSDIHAGLKEAFRLYDDMMLEISETPPESPLGFERADIGRLKAALQKPLEAIRKIEKGMFESIKNRLILMDRGREAEKTFQTQNPPARPSIGQEAP</sequence>